<feature type="compositionally biased region" description="Low complexity" evidence="1">
    <location>
        <begin position="7"/>
        <end position="18"/>
    </location>
</feature>
<gene>
    <name evidence="2" type="ORF">BCF53_104211</name>
</gene>
<keyword evidence="2" id="KW-0969">Cilium</keyword>
<dbReference type="InterPro" id="IPR005186">
    <property type="entry name" value="FlaG"/>
</dbReference>
<dbReference type="Pfam" id="PF03646">
    <property type="entry name" value="FlaG"/>
    <property type="match status" value="1"/>
</dbReference>
<dbReference type="InterPro" id="IPR035924">
    <property type="entry name" value="FlaG-like_sf"/>
</dbReference>
<comment type="caution">
    <text evidence="2">The sequence shown here is derived from an EMBL/GenBank/DDBJ whole genome shotgun (WGS) entry which is preliminary data.</text>
</comment>
<evidence type="ECO:0000256" key="1">
    <source>
        <dbReference type="SAM" id="MobiDB-lite"/>
    </source>
</evidence>
<dbReference type="EMBL" id="SLZR01000004">
    <property type="protein sequence ID" value="TCS42106.1"/>
    <property type="molecule type" value="Genomic_DNA"/>
</dbReference>
<accession>A0A4R3I7H9</accession>
<feature type="region of interest" description="Disordered" evidence="1">
    <location>
        <begin position="1"/>
        <end position="66"/>
    </location>
</feature>
<dbReference type="SUPFAM" id="SSF160214">
    <property type="entry name" value="FlaG-like"/>
    <property type="match status" value="1"/>
</dbReference>
<proteinExistence type="predicted"/>
<keyword evidence="2" id="KW-0282">Flagellum</keyword>
<dbReference type="Proteomes" id="UP000295793">
    <property type="component" value="Unassembled WGS sequence"/>
</dbReference>
<evidence type="ECO:0000313" key="2">
    <source>
        <dbReference type="EMBL" id="TCS42106.1"/>
    </source>
</evidence>
<reference evidence="2 3" key="1">
    <citation type="submission" date="2019-03" db="EMBL/GenBank/DDBJ databases">
        <title>Genomic Encyclopedia of Archaeal and Bacterial Type Strains, Phase II (KMG-II): from individual species to whole genera.</title>
        <authorList>
            <person name="Goeker M."/>
        </authorList>
    </citation>
    <scope>NUCLEOTIDE SEQUENCE [LARGE SCALE GENOMIC DNA]</scope>
    <source>
        <strain evidence="2 3">DSM 15388</strain>
    </source>
</reference>
<protein>
    <submittedName>
        <fullName evidence="2">Flagellar protein FlaG</fullName>
    </submittedName>
</protein>
<name>A0A4R3I7H9_9GAMM</name>
<dbReference type="RefSeq" id="WP_243645790.1">
    <property type="nucleotide sequence ID" value="NZ_SLZR01000004.1"/>
</dbReference>
<keyword evidence="3" id="KW-1185">Reference proteome</keyword>
<sequence length="138" mass="15011">MNEMNVQQAAKASAQASAPNTQTDGVNGGKSPPPVSTADTRKASAVEEGVSLNSNVQEQEKAEQDKQLEQAVAQLNDYVQNSERKLEFSMDEDSGKTVVKVFDAGSDELIRQMPNEEALELAQRLNQEEPLMLFSANV</sequence>
<dbReference type="Gene3D" id="3.30.160.170">
    <property type="entry name" value="FlaG-like"/>
    <property type="match status" value="1"/>
</dbReference>
<organism evidence="2 3">
    <name type="scientific">Reinekea marinisedimentorum</name>
    <dbReference type="NCBI Taxonomy" id="230495"/>
    <lineage>
        <taxon>Bacteria</taxon>
        <taxon>Pseudomonadati</taxon>
        <taxon>Pseudomonadota</taxon>
        <taxon>Gammaproteobacteria</taxon>
        <taxon>Oceanospirillales</taxon>
        <taxon>Saccharospirillaceae</taxon>
        <taxon>Reinekea</taxon>
    </lineage>
</organism>
<keyword evidence="2" id="KW-0966">Cell projection</keyword>
<dbReference type="PANTHER" id="PTHR37166">
    <property type="entry name" value="PROTEIN FLAG"/>
    <property type="match status" value="1"/>
</dbReference>
<dbReference type="AlphaFoldDB" id="A0A4R3I7H9"/>
<dbReference type="PANTHER" id="PTHR37166:SF1">
    <property type="entry name" value="PROTEIN FLAG"/>
    <property type="match status" value="1"/>
</dbReference>
<evidence type="ECO:0000313" key="3">
    <source>
        <dbReference type="Proteomes" id="UP000295793"/>
    </source>
</evidence>